<dbReference type="InterPro" id="IPR017853">
    <property type="entry name" value="GH"/>
</dbReference>
<feature type="signal peptide" evidence="5">
    <location>
        <begin position="1"/>
        <end position="26"/>
    </location>
</feature>
<evidence type="ECO:0000256" key="1">
    <source>
        <dbReference type="ARBA" id="ARBA00010646"/>
    </source>
</evidence>
<evidence type="ECO:0000256" key="5">
    <source>
        <dbReference type="SAM" id="SignalP"/>
    </source>
</evidence>
<keyword evidence="2 5" id="KW-0732">Signal</keyword>
<organism evidence="6 7">
    <name type="scientific">Amycolatopsis xylanica</name>
    <dbReference type="NCBI Taxonomy" id="589385"/>
    <lineage>
        <taxon>Bacteria</taxon>
        <taxon>Bacillati</taxon>
        <taxon>Actinomycetota</taxon>
        <taxon>Actinomycetes</taxon>
        <taxon>Pseudonocardiales</taxon>
        <taxon>Pseudonocardiaceae</taxon>
        <taxon>Amycolatopsis</taxon>
    </lineage>
</organism>
<dbReference type="AlphaFoldDB" id="A0A1H3SAW6"/>
<dbReference type="RefSeq" id="WP_091298781.1">
    <property type="nucleotide sequence ID" value="NZ_FNON01000013.1"/>
</dbReference>
<protein>
    <submittedName>
        <fullName evidence="6">Lyzozyme M1 (1,4-beta-N-acetylmuramidase), GH25 family</fullName>
    </submittedName>
</protein>
<keyword evidence="4" id="KW-0326">Glycosidase</keyword>
<dbReference type="GO" id="GO:0016998">
    <property type="term" value="P:cell wall macromolecule catabolic process"/>
    <property type="evidence" value="ECO:0007669"/>
    <property type="project" value="InterPro"/>
</dbReference>
<feature type="chain" id="PRO_5011456456" evidence="5">
    <location>
        <begin position="27"/>
        <end position="492"/>
    </location>
</feature>
<sequence length="492" mass="51761">MKKLTRVLVTAALALAPLAITGSAQAQTGVHGVDVSGNNITGGATINWTTVAANEQFAFIKATEGDGYTSDYFKSAWPQMERVNIPRAPYHFLLPTKDGSVAAQAAHFVSAARAAGYAGNTPGELPPVLDLEWDYRDGSCPSGVTSDGVKSFVDTMRASFHRTPIIYTNKNFLSQCGLDARRFAPSTYLWIADYVSSSAPVPTGWSTWTFWQYTASATVPGIPTRADRNWFNGSLTDLRRLAGLDGGFTRDVTGNGWDDIVARNASDGNLYLYDGFADGKLAAPRKIGSGWGGTTAVMTGEFTGDGQADLLGVNVDGELNVYAGSGGTFAAPRKLGTGWNSQRSIVAGAFTTSGHDDLIGIQKDTGDLYFYAGTGSTFAAPRKLASGWGGQTALVAGDFDHDGHADLVGRTTDGTLNLYRGYGDAQFSAPVKFGDAAALTALIPGDFDHDGRTDIAGRTADGTLNLYPSTGTGLGAARPLGTGWNGMDLFQS</sequence>
<dbReference type="SUPFAM" id="SSF69318">
    <property type="entry name" value="Integrin alpha N-terminal domain"/>
    <property type="match status" value="1"/>
</dbReference>
<name>A0A1H3SAW6_9PSEU</name>
<dbReference type="PANTHER" id="PTHR34135">
    <property type="entry name" value="LYSOZYME"/>
    <property type="match status" value="1"/>
</dbReference>
<evidence type="ECO:0000256" key="2">
    <source>
        <dbReference type="ARBA" id="ARBA00022729"/>
    </source>
</evidence>
<dbReference type="InterPro" id="IPR028994">
    <property type="entry name" value="Integrin_alpha_N"/>
</dbReference>
<dbReference type="GO" id="GO:0003796">
    <property type="term" value="F:lysozyme activity"/>
    <property type="evidence" value="ECO:0007669"/>
    <property type="project" value="InterPro"/>
</dbReference>
<keyword evidence="3" id="KW-0378">Hydrolase</keyword>
<dbReference type="Pfam" id="PF13517">
    <property type="entry name" value="FG-GAP_3"/>
    <property type="match status" value="2"/>
</dbReference>
<dbReference type="Pfam" id="PF01183">
    <property type="entry name" value="Glyco_hydro_25"/>
    <property type="match status" value="1"/>
</dbReference>
<reference evidence="6 7" key="1">
    <citation type="submission" date="2016-10" db="EMBL/GenBank/DDBJ databases">
        <authorList>
            <person name="de Groot N.N."/>
        </authorList>
    </citation>
    <scope>NUCLEOTIDE SEQUENCE [LARGE SCALE GENOMIC DNA]</scope>
    <source>
        <strain evidence="6 7">CPCC 202699</strain>
    </source>
</reference>
<evidence type="ECO:0000313" key="7">
    <source>
        <dbReference type="Proteomes" id="UP000199515"/>
    </source>
</evidence>
<evidence type="ECO:0000256" key="3">
    <source>
        <dbReference type="ARBA" id="ARBA00022801"/>
    </source>
</evidence>
<dbReference type="InterPro" id="IPR013517">
    <property type="entry name" value="FG-GAP"/>
</dbReference>
<dbReference type="InterPro" id="IPR018077">
    <property type="entry name" value="Glyco_hydro_fam25_subgr"/>
</dbReference>
<dbReference type="Proteomes" id="UP000199515">
    <property type="component" value="Unassembled WGS sequence"/>
</dbReference>
<dbReference type="GO" id="GO:0009253">
    <property type="term" value="P:peptidoglycan catabolic process"/>
    <property type="evidence" value="ECO:0007669"/>
    <property type="project" value="InterPro"/>
</dbReference>
<dbReference type="Gene3D" id="3.20.20.80">
    <property type="entry name" value="Glycosidases"/>
    <property type="match status" value="1"/>
</dbReference>
<dbReference type="SUPFAM" id="SSF51445">
    <property type="entry name" value="(Trans)glycosidases"/>
    <property type="match status" value="1"/>
</dbReference>
<dbReference type="PANTHER" id="PTHR34135:SF2">
    <property type="entry name" value="LYSOZYME"/>
    <property type="match status" value="1"/>
</dbReference>
<dbReference type="PROSITE" id="PS51904">
    <property type="entry name" value="GLYCOSYL_HYDROL_F25_2"/>
    <property type="match status" value="1"/>
</dbReference>
<dbReference type="OrthoDB" id="7671932at2"/>
<dbReference type="SMART" id="SM00641">
    <property type="entry name" value="Glyco_25"/>
    <property type="match status" value="1"/>
</dbReference>
<proteinExistence type="inferred from homology"/>
<dbReference type="EMBL" id="FNON01000013">
    <property type="protein sequence ID" value="SDZ34269.1"/>
    <property type="molecule type" value="Genomic_DNA"/>
</dbReference>
<dbReference type="GO" id="GO:0016052">
    <property type="term" value="P:carbohydrate catabolic process"/>
    <property type="evidence" value="ECO:0007669"/>
    <property type="project" value="TreeGrafter"/>
</dbReference>
<evidence type="ECO:0000256" key="4">
    <source>
        <dbReference type="ARBA" id="ARBA00023295"/>
    </source>
</evidence>
<gene>
    <name evidence="6" type="ORF">SAMN05421504_11333</name>
</gene>
<dbReference type="InterPro" id="IPR002053">
    <property type="entry name" value="Glyco_hydro_25"/>
</dbReference>
<dbReference type="STRING" id="589385.SAMN05421504_11333"/>
<keyword evidence="7" id="KW-1185">Reference proteome</keyword>
<evidence type="ECO:0000313" key="6">
    <source>
        <dbReference type="EMBL" id="SDZ34269.1"/>
    </source>
</evidence>
<comment type="similarity">
    <text evidence="1">Belongs to the glycosyl hydrolase 25 family.</text>
</comment>
<accession>A0A1H3SAW6</accession>